<keyword evidence="2" id="KW-0560">Oxidoreductase</keyword>
<feature type="domain" description="Ketoreductase" evidence="3">
    <location>
        <begin position="5"/>
        <end position="172"/>
    </location>
</feature>
<dbReference type="SUPFAM" id="SSF51735">
    <property type="entry name" value="NAD(P)-binding Rossmann-fold domains"/>
    <property type="match status" value="1"/>
</dbReference>
<sequence>MSDTPAFVIVGASGGIGSDLCRRLASRGPCRLVLAARDPAKLERLAEDLRAIRGDVSITTRTLNATDSGAVDAVFAEAASMLGPIHGAANLCGSILLKPAHLTSDKEFGDTLAVNLLTAFHVLRAAVKSMPSGGSIALMSTVATKIGLANHEAIAAAKGGINGLVLSAAATYAARNIRVNAVAPGLVRTPLAERLTASEATLKASTAMHPLGRIGEPGDVGAALAWLLDPATTWVTGQVISIDGGLSCVRAK</sequence>
<dbReference type="PANTHER" id="PTHR42760:SF133">
    <property type="entry name" value="3-OXOACYL-[ACYL-CARRIER-PROTEIN] REDUCTASE"/>
    <property type="match status" value="1"/>
</dbReference>
<dbReference type="InterPro" id="IPR002347">
    <property type="entry name" value="SDR_fam"/>
</dbReference>
<evidence type="ECO:0000256" key="2">
    <source>
        <dbReference type="ARBA" id="ARBA00023002"/>
    </source>
</evidence>
<dbReference type="Gene3D" id="3.40.50.720">
    <property type="entry name" value="NAD(P)-binding Rossmann-like Domain"/>
    <property type="match status" value="1"/>
</dbReference>
<name>A0A6M5Z0P0_9BACT</name>
<dbReference type="Proteomes" id="UP000503447">
    <property type="component" value="Chromosome"/>
</dbReference>
<evidence type="ECO:0000259" key="3">
    <source>
        <dbReference type="SMART" id="SM00822"/>
    </source>
</evidence>
<gene>
    <name evidence="4" type="ORF">FTUN_7580</name>
</gene>
<dbReference type="CDD" id="cd05233">
    <property type="entry name" value="SDR_c"/>
    <property type="match status" value="1"/>
</dbReference>
<dbReference type="EMBL" id="CP053452">
    <property type="protein sequence ID" value="QJW99957.1"/>
    <property type="molecule type" value="Genomic_DNA"/>
</dbReference>
<dbReference type="GO" id="GO:0006633">
    <property type="term" value="P:fatty acid biosynthetic process"/>
    <property type="evidence" value="ECO:0007669"/>
    <property type="project" value="TreeGrafter"/>
</dbReference>
<reference evidence="5" key="1">
    <citation type="submission" date="2020-05" db="EMBL/GenBank/DDBJ databases">
        <title>Frigoriglobus tundricola gen. nov., sp. nov., a psychrotolerant cellulolytic planctomycete of the family Gemmataceae with two divergent copies of 16S rRNA gene.</title>
        <authorList>
            <person name="Kulichevskaya I.S."/>
            <person name="Ivanova A.A."/>
            <person name="Naumoff D.G."/>
            <person name="Beletsky A.V."/>
            <person name="Rijpstra W.I.C."/>
            <person name="Sinninghe Damste J.S."/>
            <person name="Mardanov A.V."/>
            <person name="Ravin N.V."/>
            <person name="Dedysh S.N."/>
        </authorList>
    </citation>
    <scope>NUCLEOTIDE SEQUENCE [LARGE SCALE GENOMIC DNA]</scope>
    <source>
        <strain evidence="5">PL17</strain>
    </source>
</reference>
<dbReference type="RefSeq" id="WP_171474824.1">
    <property type="nucleotide sequence ID" value="NZ_CP053452.2"/>
</dbReference>
<evidence type="ECO:0000313" key="4">
    <source>
        <dbReference type="EMBL" id="QJW99957.1"/>
    </source>
</evidence>
<dbReference type="PRINTS" id="PR00081">
    <property type="entry name" value="GDHRDH"/>
</dbReference>
<keyword evidence="5" id="KW-1185">Reference proteome</keyword>
<proteinExistence type="inferred from homology"/>
<comment type="similarity">
    <text evidence="1">Belongs to the short-chain dehydrogenases/reductases (SDR) family.</text>
</comment>
<dbReference type="GO" id="GO:0016616">
    <property type="term" value="F:oxidoreductase activity, acting on the CH-OH group of donors, NAD or NADP as acceptor"/>
    <property type="evidence" value="ECO:0007669"/>
    <property type="project" value="TreeGrafter"/>
</dbReference>
<evidence type="ECO:0000313" key="5">
    <source>
        <dbReference type="Proteomes" id="UP000503447"/>
    </source>
</evidence>
<dbReference type="GO" id="GO:0048038">
    <property type="term" value="F:quinone binding"/>
    <property type="evidence" value="ECO:0007669"/>
    <property type="project" value="TreeGrafter"/>
</dbReference>
<accession>A0A6M5Z0P0</accession>
<evidence type="ECO:0000256" key="1">
    <source>
        <dbReference type="ARBA" id="ARBA00006484"/>
    </source>
</evidence>
<dbReference type="AlphaFoldDB" id="A0A6M5Z0P0"/>
<dbReference type="SMART" id="SM00822">
    <property type="entry name" value="PKS_KR"/>
    <property type="match status" value="1"/>
</dbReference>
<dbReference type="InterPro" id="IPR036291">
    <property type="entry name" value="NAD(P)-bd_dom_sf"/>
</dbReference>
<protein>
    <submittedName>
        <fullName evidence="4">Dehydrogenases with different specificities (Related to short-chain alcohol dehydrogenases)</fullName>
    </submittedName>
</protein>
<dbReference type="InterPro" id="IPR057326">
    <property type="entry name" value="KR_dom"/>
</dbReference>
<dbReference type="PANTHER" id="PTHR42760">
    <property type="entry name" value="SHORT-CHAIN DEHYDROGENASES/REDUCTASES FAMILY MEMBER"/>
    <property type="match status" value="1"/>
</dbReference>
<dbReference type="Pfam" id="PF13561">
    <property type="entry name" value="adh_short_C2"/>
    <property type="match status" value="1"/>
</dbReference>
<organism evidence="4 5">
    <name type="scientific">Frigoriglobus tundricola</name>
    <dbReference type="NCBI Taxonomy" id="2774151"/>
    <lineage>
        <taxon>Bacteria</taxon>
        <taxon>Pseudomonadati</taxon>
        <taxon>Planctomycetota</taxon>
        <taxon>Planctomycetia</taxon>
        <taxon>Gemmatales</taxon>
        <taxon>Gemmataceae</taxon>
        <taxon>Frigoriglobus</taxon>
    </lineage>
</organism>
<dbReference type="KEGG" id="ftj:FTUN_7580"/>